<dbReference type="KEGG" id="ntg:NSCAC_0928"/>
<dbReference type="AlphaFoldDB" id="A0A7G1Q9E9"/>
<proteinExistence type="predicted"/>
<sequence>MNFLLILRNPRIWLILIIVLIVFTSFRKSRPYILGILGLLIFAGFIFSEPEEISERAKTLIPINQINLAEVDLQPNRGVGWNFIGEISNQSSYTLTGFDIELIVQDCKSVQNQDNCSTIEKTEAHIDLSVNPNKQQSFTKRLYLREFHPEGQIKWSYHILSTEAKVSKE</sequence>
<keyword evidence="1" id="KW-0812">Transmembrane</keyword>
<name>A0A7G1Q9E9_9GAMM</name>
<reference evidence="2 3" key="1">
    <citation type="submission" date="2020-03" db="EMBL/GenBank/DDBJ databases">
        <authorList>
            <person name="Picone N."/>
        </authorList>
    </citation>
    <scope>NUCLEOTIDE SEQUENCE [LARGE SCALE GENOMIC DNA]</scope>
    <source>
        <strain evidence="2">NSCAC1</strain>
    </source>
</reference>
<dbReference type="Proteomes" id="UP000516072">
    <property type="component" value="Chromosome"/>
</dbReference>
<evidence type="ECO:0008006" key="4">
    <source>
        <dbReference type="Google" id="ProtNLM"/>
    </source>
</evidence>
<feature type="transmembrane region" description="Helical" evidence="1">
    <location>
        <begin position="12"/>
        <end position="26"/>
    </location>
</feature>
<accession>A0A7G1Q9E9</accession>
<evidence type="ECO:0000313" key="2">
    <source>
        <dbReference type="EMBL" id="CAB1275959.1"/>
    </source>
</evidence>
<keyword evidence="1" id="KW-1133">Transmembrane helix</keyword>
<dbReference type="EMBL" id="LR778175">
    <property type="protein sequence ID" value="CAB1275959.1"/>
    <property type="molecule type" value="Genomic_DNA"/>
</dbReference>
<dbReference type="RefSeq" id="WP_197743678.1">
    <property type="nucleotide sequence ID" value="NZ_LR778175.1"/>
</dbReference>
<feature type="transmembrane region" description="Helical" evidence="1">
    <location>
        <begin position="32"/>
        <end position="48"/>
    </location>
</feature>
<gene>
    <name evidence="2" type="ORF">NSCAC_0928</name>
</gene>
<organism evidence="2 3">
    <name type="scientific">Candidatus Nitrosacidococcus tergens</name>
    <dbReference type="NCBI Taxonomy" id="553981"/>
    <lineage>
        <taxon>Bacteria</taxon>
        <taxon>Pseudomonadati</taxon>
        <taxon>Pseudomonadota</taxon>
        <taxon>Gammaproteobacteria</taxon>
        <taxon>Chromatiales</taxon>
        <taxon>Chromatiaceae</taxon>
        <taxon>Candidatus Nitrosacidococcus</taxon>
    </lineage>
</organism>
<keyword evidence="3" id="KW-1185">Reference proteome</keyword>
<protein>
    <recommendedName>
        <fullName evidence="4">DUF2393 domain-containing protein</fullName>
    </recommendedName>
</protein>
<keyword evidence="1" id="KW-0472">Membrane</keyword>
<evidence type="ECO:0000313" key="3">
    <source>
        <dbReference type="Proteomes" id="UP000516072"/>
    </source>
</evidence>
<evidence type="ECO:0000256" key="1">
    <source>
        <dbReference type="SAM" id="Phobius"/>
    </source>
</evidence>